<proteinExistence type="predicted"/>
<accession>A0A2T7DZK5</accession>
<feature type="signal peptide" evidence="2">
    <location>
        <begin position="1"/>
        <end position="18"/>
    </location>
</feature>
<dbReference type="Gramene" id="PUZ61002">
    <property type="protein sequence ID" value="PUZ61002"/>
    <property type="gene ID" value="GQ55_4G235000"/>
</dbReference>
<evidence type="ECO:0000313" key="4">
    <source>
        <dbReference type="Proteomes" id="UP000244336"/>
    </source>
</evidence>
<feature type="compositionally biased region" description="Pro residues" evidence="1">
    <location>
        <begin position="54"/>
        <end position="65"/>
    </location>
</feature>
<gene>
    <name evidence="3" type="ORF">GQ55_4G235000</name>
</gene>
<dbReference type="Proteomes" id="UP000244336">
    <property type="component" value="Chromosome 4"/>
</dbReference>
<keyword evidence="4" id="KW-1185">Reference proteome</keyword>
<sequence length="127" mass="13566">MTWLAVARLFGLWGRAACGPPARGGDVPRTAVRARAYHCCRAPVLDRGAVRPGARPPAPAPPPAAPARVPRRGVAPAHALLPSRARIPDLHRRGLPLSGPAAASRAITRSCRPACFIRSWRKTERGH</sequence>
<evidence type="ECO:0000313" key="3">
    <source>
        <dbReference type="EMBL" id="PUZ61001.1"/>
    </source>
</evidence>
<feature type="chain" id="PRO_5036323196" evidence="2">
    <location>
        <begin position="19"/>
        <end position="127"/>
    </location>
</feature>
<feature type="region of interest" description="Disordered" evidence="1">
    <location>
        <begin position="48"/>
        <end position="71"/>
    </location>
</feature>
<dbReference type="AlphaFoldDB" id="A0A2T7DZK5"/>
<reference evidence="3 4" key="1">
    <citation type="submission" date="2018-04" db="EMBL/GenBank/DDBJ databases">
        <title>WGS assembly of Panicum hallii var. hallii HAL2.</title>
        <authorList>
            <person name="Lovell J."/>
            <person name="Jenkins J."/>
            <person name="Lowry D."/>
            <person name="Mamidi S."/>
            <person name="Sreedasyam A."/>
            <person name="Weng X."/>
            <person name="Barry K."/>
            <person name="Bonette J."/>
            <person name="Campitelli B."/>
            <person name="Daum C."/>
            <person name="Gordon S."/>
            <person name="Gould B."/>
            <person name="Lipzen A."/>
            <person name="MacQueen A."/>
            <person name="Palacio-Mejia J."/>
            <person name="Plott C."/>
            <person name="Shakirov E."/>
            <person name="Shu S."/>
            <person name="Yoshinaga Y."/>
            <person name="Zane M."/>
            <person name="Rokhsar D."/>
            <person name="Grimwood J."/>
            <person name="Schmutz J."/>
            <person name="Juenger T."/>
        </authorList>
    </citation>
    <scope>NUCLEOTIDE SEQUENCE [LARGE SCALE GENOMIC DNA]</scope>
    <source>
        <strain evidence="4">cv. HAL2</strain>
        <strain evidence="3">HAL2</strain>
    </source>
</reference>
<name>A0A2T7DZK5_9POAL</name>
<evidence type="ECO:0000256" key="1">
    <source>
        <dbReference type="SAM" id="MobiDB-lite"/>
    </source>
</evidence>
<dbReference type="EMBL" id="CM009752">
    <property type="protein sequence ID" value="PUZ61002.1"/>
    <property type="molecule type" value="Genomic_DNA"/>
</dbReference>
<dbReference type="Gramene" id="PUZ61001">
    <property type="protein sequence ID" value="PUZ61001"/>
    <property type="gene ID" value="GQ55_4G235000"/>
</dbReference>
<evidence type="ECO:0000256" key="2">
    <source>
        <dbReference type="SAM" id="SignalP"/>
    </source>
</evidence>
<dbReference type="EMBL" id="CM009752">
    <property type="protein sequence ID" value="PUZ61001.1"/>
    <property type="molecule type" value="Genomic_DNA"/>
</dbReference>
<keyword evidence="2" id="KW-0732">Signal</keyword>
<organism evidence="3 4">
    <name type="scientific">Panicum hallii var. hallii</name>
    <dbReference type="NCBI Taxonomy" id="1504633"/>
    <lineage>
        <taxon>Eukaryota</taxon>
        <taxon>Viridiplantae</taxon>
        <taxon>Streptophyta</taxon>
        <taxon>Embryophyta</taxon>
        <taxon>Tracheophyta</taxon>
        <taxon>Spermatophyta</taxon>
        <taxon>Magnoliopsida</taxon>
        <taxon>Liliopsida</taxon>
        <taxon>Poales</taxon>
        <taxon>Poaceae</taxon>
        <taxon>PACMAD clade</taxon>
        <taxon>Panicoideae</taxon>
        <taxon>Panicodae</taxon>
        <taxon>Paniceae</taxon>
        <taxon>Panicinae</taxon>
        <taxon>Panicum</taxon>
        <taxon>Panicum sect. Panicum</taxon>
    </lineage>
</organism>
<protein>
    <submittedName>
        <fullName evidence="3">Uncharacterized protein</fullName>
    </submittedName>
</protein>